<protein>
    <recommendedName>
        <fullName evidence="7">Indole-3-acetic acid-amido synthetase GH3.17</fullName>
    </recommendedName>
</protein>
<keyword evidence="2" id="KW-0436">Ligase</keyword>
<evidence type="ECO:0000313" key="5">
    <source>
        <dbReference type="EMBL" id="KAF6169670.1"/>
    </source>
</evidence>
<evidence type="ECO:0000256" key="1">
    <source>
        <dbReference type="ARBA" id="ARBA00008068"/>
    </source>
</evidence>
<gene>
    <name evidence="5" type="ORF">GIB67_004062</name>
</gene>
<evidence type="ECO:0000313" key="6">
    <source>
        <dbReference type="Proteomes" id="UP000541444"/>
    </source>
</evidence>
<dbReference type="PANTHER" id="PTHR31901">
    <property type="entry name" value="GH3 DOMAIN-CONTAINING PROTEIN"/>
    <property type="match status" value="1"/>
</dbReference>
<dbReference type="InterPro" id="IPR055378">
    <property type="entry name" value="GH3_C"/>
</dbReference>
<sequence>VTFIDKMLPKCDPSDKEGSLKLLEDLINNAAGIQQQVLEEILNRNSNTEYLRGFLNGNTDKKMFKQKVPMVDYEDIKHYIEKIANGGASDIISAQPITELLTSSGTSGGQRKLMPTTAEELERIVFFNNLMATVINRYIDGLDKGKGMFLMFIKQEIITPSGLVARPAMTSYYKSSHFKKISSSYTSPYETIMCLDSKQSMYCQLLCGLIRRDEVVYIGTAFASVFLRAIKFLEEHWQEMCSNIRTGNVSDWITDKSCRSAVMNILRGPNSKLVNLIESLFHVKSWEGVIKKLWPGAKYVYVILTGSMAQYIPMVDFYCGGLPLVSAGYASSECYIGLNLNPLCQPYDVSYTLIPNMAYFEFIPVDKNGEAEGLVGEAIDLVDVKLEKHYELVVTTFTGLYRYRIGDILMVTGFYNNTPQFRFVHRRNVVLSIDAEKTNEEDLQNAITRARSIIEPLGCFLTDYTSFPDISSMPGHYVLYWELKTRGGEALPELRSTTLEQCCYRVEESLDYMYKKCRSEDKAIGPLEIRVVKYGAFDALMDLFISQGSSVSQYKTPRCIKSDEALQILNARMVASFFSQNTPTLEP</sequence>
<accession>A0A7J7NRJ4</accession>
<feature type="domain" description="GH3 C-terminal" evidence="4">
    <location>
        <begin position="441"/>
        <end position="563"/>
    </location>
</feature>
<dbReference type="Pfam" id="PF03321">
    <property type="entry name" value="GH3"/>
    <property type="match status" value="1"/>
</dbReference>
<dbReference type="GO" id="GO:0016881">
    <property type="term" value="F:acid-amino acid ligase activity"/>
    <property type="evidence" value="ECO:0007669"/>
    <property type="project" value="TreeGrafter"/>
</dbReference>
<evidence type="ECO:0000256" key="2">
    <source>
        <dbReference type="ARBA" id="ARBA00022598"/>
    </source>
</evidence>
<organism evidence="5 6">
    <name type="scientific">Kingdonia uniflora</name>
    <dbReference type="NCBI Taxonomy" id="39325"/>
    <lineage>
        <taxon>Eukaryota</taxon>
        <taxon>Viridiplantae</taxon>
        <taxon>Streptophyta</taxon>
        <taxon>Embryophyta</taxon>
        <taxon>Tracheophyta</taxon>
        <taxon>Spermatophyta</taxon>
        <taxon>Magnoliopsida</taxon>
        <taxon>Ranunculales</taxon>
        <taxon>Circaeasteraceae</taxon>
        <taxon>Kingdonia</taxon>
    </lineage>
</organism>
<dbReference type="InterPro" id="IPR004993">
    <property type="entry name" value="GH3"/>
</dbReference>
<evidence type="ECO:0000259" key="3">
    <source>
        <dbReference type="Pfam" id="PF23571"/>
    </source>
</evidence>
<dbReference type="EMBL" id="JACGCM010000628">
    <property type="protein sequence ID" value="KAF6169670.1"/>
    <property type="molecule type" value="Genomic_DNA"/>
</dbReference>
<comment type="caution">
    <text evidence="5">The sequence shown here is derived from an EMBL/GenBank/DDBJ whole genome shotgun (WGS) entry which is preliminary data.</text>
</comment>
<comment type="similarity">
    <text evidence="1">Belongs to the IAA-amido conjugating enzyme family.</text>
</comment>
<dbReference type="OrthoDB" id="10004661at2759"/>
<evidence type="ECO:0000259" key="4">
    <source>
        <dbReference type="Pfam" id="PF23572"/>
    </source>
</evidence>
<dbReference type="PANTHER" id="PTHR31901:SF33">
    <property type="entry name" value="INDOLE-3-ACETIC ACID-AMIDO SYNTHETASE GH3.17"/>
    <property type="match status" value="1"/>
</dbReference>
<evidence type="ECO:0008006" key="7">
    <source>
        <dbReference type="Google" id="ProtNLM"/>
    </source>
</evidence>
<dbReference type="Proteomes" id="UP000541444">
    <property type="component" value="Unassembled WGS sequence"/>
</dbReference>
<feature type="non-terminal residue" evidence="5">
    <location>
        <position position="587"/>
    </location>
</feature>
<feature type="domain" description="GH3 middle" evidence="3">
    <location>
        <begin position="351"/>
        <end position="426"/>
    </location>
</feature>
<dbReference type="Pfam" id="PF23572">
    <property type="entry name" value="GH3_C"/>
    <property type="match status" value="1"/>
</dbReference>
<dbReference type="InterPro" id="IPR055377">
    <property type="entry name" value="GH3_M"/>
</dbReference>
<proteinExistence type="inferred from homology"/>
<dbReference type="Pfam" id="PF23571">
    <property type="entry name" value="GH3_M"/>
    <property type="match status" value="1"/>
</dbReference>
<reference evidence="5 6" key="1">
    <citation type="journal article" date="2020" name="IScience">
        <title>Genome Sequencing of the Endangered Kingdonia uniflora (Circaeasteraceae, Ranunculales) Reveals Potential Mechanisms of Evolutionary Specialization.</title>
        <authorList>
            <person name="Sun Y."/>
            <person name="Deng T."/>
            <person name="Zhang A."/>
            <person name="Moore M.J."/>
            <person name="Landis J.B."/>
            <person name="Lin N."/>
            <person name="Zhang H."/>
            <person name="Zhang X."/>
            <person name="Huang J."/>
            <person name="Zhang X."/>
            <person name="Sun H."/>
            <person name="Wang H."/>
        </authorList>
    </citation>
    <scope>NUCLEOTIDE SEQUENCE [LARGE SCALE GENOMIC DNA]</scope>
    <source>
        <strain evidence="5">TB1705</strain>
        <tissue evidence="5">Leaf</tissue>
    </source>
</reference>
<name>A0A7J7NRJ4_9MAGN</name>
<keyword evidence="6" id="KW-1185">Reference proteome</keyword>
<dbReference type="AlphaFoldDB" id="A0A7J7NRJ4"/>
<dbReference type="GO" id="GO:0005737">
    <property type="term" value="C:cytoplasm"/>
    <property type="evidence" value="ECO:0007669"/>
    <property type="project" value="TreeGrafter"/>
</dbReference>